<proteinExistence type="predicted"/>
<evidence type="ECO:0000313" key="2">
    <source>
        <dbReference type="EMBL" id="HIT17228.1"/>
    </source>
</evidence>
<reference evidence="2" key="2">
    <citation type="journal article" date="2021" name="PeerJ">
        <title>Extensive microbial diversity within the chicken gut microbiome revealed by metagenomics and culture.</title>
        <authorList>
            <person name="Gilroy R."/>
            <person name="Ravi A."/>
            <person name="Getino M."/>
            <person name="Pursley I."/>
            <person name="Horton D.L."/>
            <person name="Alikhan N.F."/>
            <person name="Baker D."/>
            <person name="Gharbi K."/>
            <person name="Hall N."/>
            <person name="Watson M."/>
            <person name="Adriaenssens E.M."/>
            <person name="Foster-Nyarko E."/>
            <person name="Jarju S."/>
            <person name="Secka A."/>
            <person name="Antonio M."/>
            <person name="Oren A."/>
            <person name="Chaudhuri R.R."/>
            <person name="La Ragione R."/>
            <person name="Hildebrand F."/>
            <person name="Pallen M.J."/>
        </authorList>
    </citation>
    <scope>NUCLEOTIDE SEQUENCE</scope>
    <source>
        <strain evidence="2">14508</strain>
    </source>
</reference>
<dbReference type="Pfam" id="PF05043">
    <property type="entry name" value="Mga"/>
    <property type="match status" value="1"/>
</dbReference>
<protein>
    <recommendedName>
        <fullName evidence="1">Mga helix-turn-helix domain-containing protein</fullName>
    </recommendedName>
</protein>
<dbReference type="AlphaFoldDB" id="A0A9D1KA36"/>
<evidence type="ECO:0000313" key="3">
    <source>
        <dbReference type="Proteomes" id="UP000886893"/>
    </source>
</evidence>
<sequence length="95" mass="10943">MHINEYKLIQKEIDEQNISIVDYAKKHGIKLGTLYRGLQNVKKYGEPIMISKFESEEVKPKKKITASIDFESKIVSLSFSDTEQLVSLVRVLENV</sequence>
<organism evidence="2 3">
    <name type="scientific">Candidatus Caccosoma faecigallinarum</name>
    <dbReference type="NCBI Taxonomy" id="2840720"/>
    <lineage>
        <taxon>Bacteria</taxon>
        <taxon>Bacillati</taxon>
        <taxon>Bacillota</taxon>
        <taxon>Bacillota incertae sedis</taxon>
        <taxon>Candidatus Caccosoma</taxon>
    </lineage>
</organism>
<name>A0A9D1KA36_9FIRM</name>
<comment type="caution">
    <text evidence="2">The sequence shown here is derived from an EMBL/GenBank/DDBJ whole genome shotgun (WGS) entry which is preliminary data.</text>
</comment>
<reference evidence="2" key="1">
    <citation type="submission" date="2020-10" db="EMBL/GenBank/DDBJ databases">
        <authorList>
            <person name="Gilroy R."/>
        </authorList>
    </citation>
    <scope>NUCLEOTIDE SEQUENCE</scope>
    <source>
        <strain evidence="2">14508</strain>
    </source>
</reference>
<evidence type="ECO:0000259" key="1">
    <source>
        <dbReference type="Pfam" id="PF05043"/>
    </source>
</evidence>
<dbReference type="InterPro" id="IPR007737">
    <property type="entry name" value="Mga_HTH"/>
</dbReference>
<feature type="domain" description="Mga helix-turn-helix" evidence="1">
    <location>
        <begin position="5"/>
        <end position="44"/>
    </location>
</feature>
<dbReference type="Proteomes" id="UP000886893">
    <property type="component" value="Unassembled WGS sequence"/>
</dbReference>
<accession>A0A9D1KA36</accession>
<dbReference type="EMBL" id="DVKI01000079">
    <property type="protein sequence ID" value="HIT17228.1"/>
    <property type="molecule type" value="Genomic_DNA"/>
</dbReference>
<gene>
    <name evidence="2" type="ORF">IAD04_02465</name>
</gene>